<dbReference type="Pfam" id="PF01799">
    <property type="entry name" value="Fer2_2"/>
    <property type="match status" value="1"/>
</dbReference>
<evidence type="ECO:0000256" key="1">
    <source>
        <dbReference type="ARBA" id="ARBA00022714"/>
    </source>
</evidence>
<comment type="caution">
    <text evidence="7">The sequence shown here is derived from an EMBL/GenBank/DDBJ whole genome shotgun (WGS) entry which is preliminary data.</text>
</comment>
<keyword evidence="1" id="KW-0001">2Fe-2S</keyword>
<dbReference type="InterPro" id="IPR036010">
    <property type="entry name" value="2Fe-2S_ferredoxin-like_sf"/>
</dbReference>
<keyword evidence="4" id="KW-0408">Iron</keyword>
<evidence type="ECO:0000259" key="6">
    <source>
        <dbReference type="PROSITE" id="PS51085"/>
    </source>
</evidence>
<evidence type="ECO:0000256" key="4">
    <source>
        <dbReference type="ARBA" id="ARBA00023004"/>
    </source>
</evidence>
<keyword evidence="3" id="KW-0560">Oxidoreductase</keyword>
<dbReference type="InterPro" id="IPR002888">
    <property type="entry name" value="2Fe-2S-bd"/>
</dbReference>
<dbReference type="Pfam" id="PF00111">
    <property type="entry name" value="Fer2"/>
    <property type="match status" value="1"/>
</dbReference>
<keyword evidence="2" id="KW-0479">Metal-binding</keyword>
<dbReference type="Proteomes" id="UP000820669">
    <property type="component" value="Unassembled WGS sequence"/>
</dbReference>
<keyword evidence="5" id="KW-0411">Iron-sulfur</keyword>
<evidence type="ECO:0000256" key="3">
    <source>
        <dbReference type="ARBA" id="ARBA00023002"/>
    </source>
</evidence>
<dbReference type="InterPro" id="IPR036884">
    <property type="entry name" value="2Fe-2S-bd_dom_sf"/>
</dbReference>
<evidence type="ECO:0000256" key="5">
    <source>
        <dbReference type="ARBA" id="ARBA00023014"/>
    </source>
</evidence>
<dbReference type="SUPFAM" id="SSF47741">
    <property type="entry name" value="CO dehydrogenase ISP C-domain like"/>
    <property type="match status" value="1"/>
</dbReference>
<dbReference type="PROSITE" id="PS51085">
    <property type="entry name" value="2FE2S_FER_2"/>
    <property type="match status" value="1"/>
</dbReference>
<dbReference type="InterPro" id="IPR051452">
    <property type="entry name" value="Diverse_Oxidoreductases"/>
</dbReference>
<dbReference type="RefSeq" id="WP_169385126.1">
    <property type="nucleotide sequence ID" value="NZ_JAAXLA010000092.1"/>
</dbReference>
<dbReference type="InterPro" id="IPR006058">
    <property type="entry name" value="2Fe2S_fd_BS"/>
</dbReference>
<dbReference type="PROSITE" id="PS00197">
    <property type="entry name" value="2FE2S_FER_1"/>
    <property type="match status" value="1"/>
</dbReference>
<dbReference type="InterPro" id="IPR012675">
    <property type="entry name" value="Beta-grasp_dom_sf"/>
</dbReference>
<accession>A0ABX1SNA0</accession>
<evidence type="ECO:0000313" key="8">
    <source>
        <dbReference type="Proteomes" id="UP000820669"/>
    </source>
</evidence>
<evidence type="ECO:0000313" key="7">
    <source>
        <dbReference type="EMBL" id="NMI01624.1"/>
    </source>
</evidence>
<organism evidence="7 8">
    <name type="scientific">Pseudonocardia acidicola</name>
    <dbReference type="NCBI Taxonomy" id="2724939"/>
    <lineage>
        <taxon>Bacteria</taxon>
        <taxon>Bacillati</taxon>
        <taxon>Actinomycetota</taxon>
        <taxon>Actinomycetes</taxon>
        <taxon>Pseudonocardiales</taxon>
        <taxon>Pseudonocardiaceae</taxon>
        <taxon>Pseudonocardia</taxon>
    </lineage>
</organism>
<dbReference type="CDD" id="cd00207">
    <property type="entry name" value="fer2"/>
    <property type="match status" value="1"/>
</dbReference>
<sequence>MTEPAADTPQKHRITLTVNGRAHTAEVEPRRLLVDFLREDLDLPGTHIGCEHGVCGTCTVLLDGASIRSCITFAVQADGAEISTVEGLAQGAQLHPLQDEFWAKQGLQCGYCTPGMLMRAREIIAANPDPTRAQVRAEIASNLCRCTGYQFITEAIVDAAARMRSGEQAPTPSTGAQA</sequence>
<feature type="domain" description="2Fe-2S ferredoxin-type" evidence="6">
    <location>
        <begin position="12"/>
        <end position="88"/>
    </location>
</feature>
<dbReference type="Gene3D" id="3.10.20.30">
    <property type="match status" value="1"/>
</dbReference>
<dbReference type="InterPro" id="IPR001041">
    <property type="entry name" value="2Fe-2S_ferredoxin-type"/>
</dbReference>
<dbReference type="PANTHER" id="PTHR44379">
    <property type="entry name" value="OXIDOREDUCTASE WITH IRON-SULFUR SUBUNIT"/>
    <property type="match status" value="1"/>
</dbReference>
<keyword evidence="8" id="KW-1185">Reference proteome</keyword>
<proteinExistence type="predicted"/>
<dbReference type="PANTHER" id="PTHR44379:SF5">
    <property type="entry name" value="OXIDOREDUCTASE WITH IRON-SULFUR SUBUNIT"/>
    <property type="match status" value="1"/>
</dbReference>
<evidence type="ECO:0000256" key="2">
    <source>
        <dbReference type="ARBA" id="ARBA00022723"/>
    </source>
</evidence>
<name>A0ABX1SNA0_9PSEU</name>
<dbReference type="SUPFAM" id="SSF54292">
    <property type="entry name" value="2Fe-2S ferredoxin-like"/>
    <property type="match status" value="1"/>
</dbReference>
<dbReference type="Gene3D" id="1.10.150.120">
    <property type="entry name" value="[2Fe-2S]-binding domain"/>
    <property type="match status" value="1"/>
</dbReference>
<gene>
    <name evidence="7" type="ORF">HF526_30640</name>
</gene>
<protein>
    <submittedName>
        <fullName evidence="7">(2Fe-2S)-binding protein</fullName>
    </submittedName>
</protein>
<dbReference type="EMBL" id="JAAXLA010000092">
    <property type="protein sequence ID" value="NMI01624.1"/>
    <property type="molecule type" value="Genomic_DNA"/>
</dbReference>
<reference evidence="7 8" key="1">
    <citation type="submission" date="2020-04" db="EMBL/GenBank/DDBJ databases">
        <authorList>
            <person name="Klaysubun C."/>
            <person name="Duangmal K."/>
            <person name="Lipun K."/>
        </authorList>
    </citation>
    <scope>NUCLEOTIDE SEQUENCE [LARGE SCALE GENOMIC DNA]</scope>
    <source>
        <strain evidence="7 8">K10HN5</strain>
    </source>
</reference>